<dbReference type="eggNOG" id="KOG1638">
    <property type="taxonomic scope" value="Eukaryota"/>
</dbReference>
<evidence type="ECO:0000256" key="18">
    <source>
        <dbReference type="SAM" id="Phobius"/>
    </source>
</evidence>
<protein>
    <recommendedName>
        <fullName evidence="14">3-oxo-5-alpha-steroid 4-dehydrogenase 1</fullName>
    </recommendedName>
    <alternativeName>
        <fullName evidence="15">SR type 1</fullName>
    </alternativeName>
    <alternativeName>
        <fullName evidence="16">Steroid 5-alpha-reductase 1</fullName>
    </alternativeName>
</protein>
<keyword evidence="11" id="KW-0443">Lipid metabolism</keyword>
<feature type="transmembrane region" description="Helical" evidence="18">
    <location>
        <begin position="146"/>
        <end position="166"/>
    </location>
</feature>
<evidence type="ECO:0000256" key="1">
    <source>
        <dbReference type="ARBA" id="ARBA00004477"/>
    </source>
</evidence>
<dbReference type="InParanoid" id="A2F2U6"/>
<dbReference type="Pfam" id="PF02544">
    <property type="entry name" value="Steroid_dh"/>
    <property type="match status" value="1"/>
</dbReference>
<gene>
    <name evidence="20" type="ORF">TVAG_096490</name>
</gene>
<feature type="transmembrane region" description="Helical" evidence="18">
    <location>
        <begin position="79"/>
        <end position="102"/>
    </location>
</feature>
<evidence type="ECO:0000256" key="7">
    <source>
        <dbReference type="ARBA" id="ARBA00022848"/>
    </source>
</evidence>
<evidence type="ECO:0000259" key="19">
    <source>
        <dbReference type="Pfam" id="PF02544"/>
    </source>
</evidence>
<dbReference type="AlphaFoldDB" id="A2F2U6"/>
<sequence>MIENYILDYSGLKVFMATMSIIGVFVFIALYFINAGYGKFASRSWGPAIPNKLAWILMECPVFIVLCILWYFSERRFQLIYLTFFIIFQIHYFQRSFIFPFLLKGKSYMPILIMLMGATFNVCNGYIQGCWLFYTAPEGYYTNEWFCTPQFIIGTIIFFTGMFINIHSDHVIRNLRKPGDTKHCLPNKGMYRFVTSANYLGEIIEWFGYFILTLSPAALVFVWFTFANLVPRAHKIYDRYLKEFGKPVLEKKRIFPFRSGMRGFQGLRPF</sequence>
<keyword evidence="7" id="KW-0492">Microsome</keyword>
<evidence type="ECO:0000256" key="2">
    <source>
        <dbReference type="ARBA" id="ARBA00004524"/>
    </source>
</evidence>
<evidence type="ECO:0000256" key="12">
    <source>
        <dbReference type="ARBA" id="ARBA00023136"/>
    </source>
</evidence>
<evidence type="ECO:0000256" key="8">
    <source>
        <dbReference type="ARBA" id="ARBA00022857"/>
    </source>
</evidence>
<keyword evidence="6" id="KW-0256">Endoplasmic reticulum</keyword>
<dbReference type="OMA" id="PEEWYTD"/>
<dbReference type="GO" id="GO:0042446">
    <property type="term" value="P:hormone biosynthetic process"/>
    <property type="evidence" value="ECO:0000318"/>
    <property type="project" value="GO_Central"/>
</dbReference>
<evidence type="ECO:0000256" key="11">
    <source>
        <dbReference type="ARBA" id="ARBA00023098"/>
    </source>
</evidence>
<keyword evidence="4 18" id="KW-0812">Transmembrane</keyword>
<keyword evidence="9 18" id="KW-1133">Transmembrane helix</keyword>
<dbReference type="KEGG" id="tva:4758560"/>
<evidence type="ECO:0000256" key="14">
    <source>
        <dbReference type="ARBA" id="ARBA00039428"/>
    </source>
</evidence>
<comment type="catalytic activity">
    <reaction evidence="17">
        <text>androst-4-ene-3,17-dione + NADPH + H(+) = 5alpha-androstan-3,17-dione + NADP(+)</text>
        <dbReference type="Rhea" id="RHEA:50816"/>
        <dbReference type="ChEBI" id="CHEBI:15378"/>
        <dbReference type="ChEBI" id="CHEBI:15994"/>
        <dbReference type="ChEBI" id="CHEBI:16422"/>
        <dbReference type="ChEBI" id="CHEBI:57783"/>
        <dbReference type="ChEBI" id="CHEBI:58349"/>
    </reaction>
    <physiologicalReaction direction="left-to-right" evidence="17">
        <dbReference type="Rhea" id="RHEA:50817"/>
    </physiologicalReaction>
</comment>
<evidence type="ECO:0000256" key="3">
    <source>
        <dbReference type="ARBA" id="ARBA00007742"/>
    </source>
</evidence>
<evidence type="ECO:0000313" key="20">
    <source>
        <dbReference type="EMBL" id="EAY00739.1"/>
    </source>
</evidence>
<dbReference type="GO" id="GO:0005789">
    <property type="term" value="C:endoplasmic reticulum membrane"/>
    <property type="evidence" value="ECO:0007669"/>
    <property type="project" value="UniProtKB-SubCell"/>
</dbReference>
<dbReference type="InterPro" id="IPR001104">
    <property type="entry name" value="3-oxo-5_a-steroid_4-DH_C"/>
</dbReference>
<evidence type="ECO:0000256" key="5">
    <source>
        <dbReference type="ARBA" id="ARBA00022782"/>
    </source>
</evidence>
<organism evidence="20 21">
    <name type="scientific">Trichomonas vaginalis (strain ATCC PRA-98 / G3)</name>
    <dbReference type="NCBI Taxonomy" id="412133"/>
    <lineage>
        <taxon>Eukaryota</taxon>
        <taxon>Metamonada</taxon>
        <taxon>Parabasalia</taxon>
        <taxon>Trichomonadida</taxon>
        <taxon>Trichomonadidae</taxon>
        <taxon>Trichomonas</taxon>
    </lineage>
</organism>
<keyword evidence="5" id="KW-0221">Differentiation</keyword>
<dbReference type="EMBL" id="DS113590">
    <property type="protein sequence ID" value="EAY00739.1"/>
    <property type="molecule type" value="Genomic_DNA"/>
</dbReference>
<dbReference type="PANTHER" id="PTHR10556">
    <property type="entry name" value="3-OXO-5-ALPHA-STEROID 4-DEHYDROGENASE"/>
    <property type="match status" value="1"/>
</dbReference>
<evidence type="ECO:0000256" key="13">
    <source>
        <dbReference type="ARBA" id="ARBA00037789"/>
    </source>
</evidence>
<reference evidence="20" key="1">
    <citation type="submission" date="2006-10" db="EMBL/GenBank/DDBJ databases">
        <authorList>
            <person name="Amadeo P."/>
            <person name="Zhao Q."/>
            <person name="Wortman J."/>
            <person name="Fraser-Liggett C."/>
            <person name="Carlton J."/>
        </authorList>
    </citation>
    <scope>NUCLEOTIDE SEQUENCE</scope>
    <source>
        <strain evidence="20">G3</strain>
    </source>
</reference>
<keyword evidence="8" id="KW-0521">NADP</keyword>
<dbReference type="OrthoDB" id="5788137at2759"/>
<dbReference type="PROSITE" id="PS50244">
    <property type="entry name" value="S5A_REDUCTASE"/>
    <property type="match status" value="1"/>
</dbReference>
<accession>A2F2U6</accession>
<feature type="transmembrane region" description="Helical" evidence="18">
    <location>
        <begin position="12"/>
        <end position="33"/>
    </location>
</feature>
<comment type="function">
    <text evidence="13">Converts testosterone into 5-alpha-dihydrotestosterone and progesterone or corticosterone into their corresponding 5-alpha-3-oxosteroids. It plays a central role in sexual differentiation and androgen physiology.</text>
</comment>
<comment type="similarity">
    <text evidence="3">Belongs to the steroid 5-alpha reductase family.</text>
</comment>
<dbReference type="GO" id="GO:0003865">
    <property type="term" value="F:3-oxo-5-alpha-steroid 4-dehydrogenase activity"/>
    <property type="evidence" value="ECO:0000318"/>
    <property type="project" value="GO_Central"/>
</dbReference>
<dbReference type="InterPro" id="IPR039357">
    <property type="entry name" value="SRD5A/TECR"/>
</dbReference>
<dbReference type="RefSeq" id="XP_001313668.1">
    <property type="nucleotide sequence ID" value="XM_001313667.1"/>
</dbReference>
<keyword evidence="12 18" id="KW-0472">Membrane</keyword>
<name>A2F2U6_TRIV3</name>
<evidence type="ECO:0000313" key="21">
    <source>
        <dbReference type="Proteomes" id="UP000001542"/>
    </source>
</evidence>
<proteinExistence type="inferred from homology"/>
<evidence type="ECO:0000256" key="17">
    <source>
        <dbReference type="ARBA" id="ARBA00049166"/>
    </source>
</evidence>
<dbReference type="FunCoup" id="A2F2U6">
    <property type="interactions" value="8"/>
</dbReference>
<dbReference type="VEuPathDB" id="TrichDB:TVAGG3_0342730"/>
<evidence type="ECO:0000256" key="4">
    <source>
        <dbReference type="ARBA" id="ARBA00022692"/>
    </source>
</evidence>
<dbReference type="GO" id="GO:0030154">
    <property type="term" value="P:cell differentiation"/>
    <property type="evidence" value="ECO:0007669"/>
    <property type="project" value="UniProtKB-KW"/>
</dbReference>
<dbReference type="PANTHER" id="PTHR10556:SF57">
    <property type="entry name" value="3-OXO-5-ALPHA-STEROID 4-DEHYDROGENASE 1"/>
    <property type="match status" value="1"/>
</dbReference>
<feature type="transmembrane region" description="Helical" evidence="18">
    <location>
        <begin position="108"/>
        <end position="134"/>
    </location>
</feature>
<dbReference type="InterPro" id="IPR016636">
    <property type="entry name" value="3-oxo-5-alpha-steroid_4-DH"/>
</dbReference>
<dbReference type="GO" id="GO:0006694">
    <property type="term" value="P:steroid biosynthetic process"/>
    <property type="evidence" value="ECO:0000318"/>
    <property type="project" value="GO_Central"/>
</dbReference>
<evidence type="ECO:0000256" key="16">
    <source>
        <dbReference type="ARBA" id="ARBA00042579"/>
    </source>
</evidence>
<evidence type="ECO:0000256" key="15">
    <source>
        <dbReference type="ARBA" id="ARBA00041664"/>
    </source>
</evidence>
<dbReference type="SMR" id="A2F2U6"/>
<dbReference type="VEuPathDB" id="TrichDB:TVAG_096490"/>
<feature type="domain" description="3-oxo-5-alpha-steroid 4-dehydrogenase C-terminal" evidence="19">
    <location>
        <begin position="109"/>
        <end position="257"/>
    </location>
</feature>
<keyword evidence="21" id="KW-1185">Reference proteome</keyword>
<evidence type="ECO:0000256" key="10">
    <source>
        <dbReference type="ARBA" id="ARBA00023002"/>
    </source>
</evidence>
<evidence type="ECO:0000256" key="9">
    <source>
        <dbReference type="ARBA" id="ARBA00022989"/>
    </source>
</evidence>
<evidence type="ECO:0000256" key="6">
    <source>
        <dbReference type="ARBA" id="ARBA00022824"/>
    </source>
</evidence>
<reference evidence="20" key="2">
    <citation type="journal article" date="2007" name="Science">
        <title>Draft genome sequence of the sexually transmitted pathogen Trichomonas vaginalis.</title>
        <authorList>
            <person name="Carlton J.M."/>
            <person name="Hirt R.P."/>
            <person name="Silva J.C."/>
            <person name="Delcher A.L."/>
            <person name="Schatz M."/>
            <person name="Zhao Q."/>
            <person name="Wortman J.R."/>
            <person name="Bidwell S.L."/>
            <person name="Alsmark U.C.M."/>
            <person name="Besteiro S."/>
            <person name="Sicheritz-Ponten T."/>
            <person name="Noel C.J."/>
            <person name="Dacks J.B."/>
            <person name="Foster P.G."/>
            <person name="Simillion C."/>
            <person name="Van de Peer Y."/>
            <person name="Miranda-Saavedra D."/>
            <person name="Barton G.J."/>
            <person name="Westrop G.D."/>
            <person name="Mueller S."/>
            <person name="Dessi D."/>
            <person name="Fiori P.L."/>
            <person name="Ren Q."/>
            <person name="Paulsen I."/>
            <person name="Zhang H."/>
            <person name="Bastida-Corcuera F.D."/>
            <person name="Simoes-Barbosa A."/>
            <person name="Brown M.T."/>
            <person name="Hayes R.D."/>
            <person name="Mukherjee M."/>
            <person name="Okumura C.Y."/>
            <person name="Schneider R."/>
            <person name="Smith A.J."/>
            <person name="Vanacova S."/>
            <person name="Villalvazo M."/>
            <person name="Haas B.J."/>
            <person name="Pertea M."/>
            <person name="Feldblyum T.V."/>
            <person name="Utterback T.R."/>
            <person name="Shu C.L."/>
            <person name="Osoegawa K."/>
            <person name="de Jong P.J."/>
            <person name="Hrdy I."/>
            <person name="Horvathova L."/>
            <person name="Zubacova Z."/>
            <person name="Dolezal P."/>
            <person name="Malik S.B."/>
            <person name="Logsdon J.M. Jr."/>
            <person name="Henze K."/>
            <person name="Gupta A."/>
            <person name="Wang C.C."/>
            <person name="Dunne R.L."/>
            <person name="Upcroft J.A."/>
            <person name="Upcroft P."/>
            <person name="White O."/>
            <person name="Salzberg S.L."/>
            <person name="Tang P."/>
            <person name="Chiu C.-H."/>
            <person name="Lee Y.-S."/>
            <person name="Embley T.M."/>
            <person name="Coombs G.H."/>
            <person name="Mottram J.C."/>
            <person name="Tachezy J."/>
            <person name="Fraser-Liggett C.M."/>
            <person name="Johnson P.J."/>
        </authorList>
    </citation>
    <scope>NUCLEOTIDE SEQUENCE [LARGE SCALE GENOMIC DNA]</scope>
    <source>
        <strain evidence="20">G3</strain>
    </source>
</reference>
<comment type="subcellular location">
    <subcellularLocation>
        <location evidence="1">Endoplasmic reticulum membrane</location>
        <topology evidence="1">Multi-pass membrane protein</topology>
    </subcellularLocation>
    <subcellularLocation>
        <location evidence="2">Microsome membrane</location>
    </subcellularLocation>
</comment>
<feature type="transmembrane region" description="Helical" evidence="18">
    <location>
        <begin position="206"/>
        <end position="230"/>
    </location>
</feature>
<dbReference type="PIRSF" id="PIRSF015596">
    <property type="entry name" value="5_alpha-SR2"/>
    <property type="match status" value="1"/>
</dbReference>
<keyword evidence="10" id="KW-0560">Oxidoreductase</keyword>
<feature type="transmembrane region" description="Helical" evidence="18">
    <location>
        <begin position="53"/>
        <end position="72"/>
    </location>
</feature>
<dbReference type="Proteomes" id="UP000001542">
    <property type="component" value="Unassembled WGS sequence"/>
</dbReference>